<feature type="transmembrane region" description="Helical" evidence="1">
    <location>
        <begin position="241"/>
        <end position="261"/>
    </location>
</feature>
<dbReference type="InterPro" id="IPR010390">
    <property type="entry name" value="ABC-2_transporter-like"/>
</dbReference>
<evidence type="ECO:0000313" key="3">
    <source>
        <dbReference type="Proteomes" id="UP000245469"/>
    </source>
</evidence>
<keyword evidence="1" id="KW-0472">Membrane</keyword>
<dbReference type="OrthoDB" id="9788195at2"/>
<feature type="transmembrane region" description="Helical" evidence="1">
    <location>
        <begin position="29"/>
        <end position="51"/>
    </location>
</feature>
<feature type="transmembrane region" description="Helical" evidence="1">
    <location>
        <begin position="128"/>
        <end position="146"/>
    </location>
</feature>
<dbReference type="PANTHER" id="PTHR36833">
    <property type="entry name" value="SLR0610 PROTEIN-RELATED"/>
    <property type="match status" value="1"/>
</dbReference>
<name>A0A316A9B0_9ACTN</name>
<proteinExistence type="predicted"/>
<dbReference type="RefSeq" id="WP_109773892.1">
    <property type="nucleotide sequence ID" value="NZ_QGDQ01000008.1"/>
</dbReference>
<keyword evidence="1" id="KW-0812">Transmembrane</keyword>
<dbReference type="Pfam" id="PF06182">
    <property type="entry name" value="ABC2_membrane_6"/>
    <property type="match status" value="1"/>
</dbReference>
<organism evidence="2 3">
    <name type="scientific">Quadrisphaera granulorum</name>
    <dbReference type="NCBI Taxonomy" id="317664"/>
    <lineage>
        <taxon>Bacteria</taxon>
        <taxon>Bacillati</taxon>
        <taxon>Actinomycetota</taxon>
        <taxon>Actinomycetes</taxon>
        <taxon>Kineosporiales</taxon>
        <taxon>Kineosporiaceae</taxon>
        <taxon>Quadrisphaera</taxon>
    </lineage>
</organism>
<feature type="transmembrane region" description="Helical" evidence="1">
    <location>
        <begin position="208"/>
        <end position="229"/>
    </location>
</feature>
<dbReference type="PANTHER" id="PTHR36833:SF1">
    <property type="entry name" value="INTEGRAL MEMBRANE TRANSPORT PROTEIN"/>
    <property type="match status" value="1"/>
</dbReference>
<comment type="caution">
    <text evidence="2">The sequence shown here is derived from an EMBL/GenBank/DDBJ whole genome shotgun (WGS) entry which is preliminary data.</text>
</comment>
<dbReference type="AlphaFoldDB" id="A0A316A9B0"/>
<gene>
    <name evidence="2" type="ORF">BXY45_108120</name>
</gene>
<feature type="transmembrane region" description="Helical" evidence="1">
    <location>
        <begin position="63"/>
        <end position="86"/>
    </location>
</feature>
<evidence type="ECO:0000256" key="1">
    <source>
        <dbReference type="SAM" id="Phobius"/>
    </source>
</evidence>
<keyword evidence="3" id="KW-1185">Reference proteome</keyword>
<sequence length="273" mass="28924">MADVAAAWRPYRAVLASRVRSQASYRGGFVLDLASSLLVGLVELAEVWVLYRAISDPGGIGGLDLAAAVLVFGLADLSFSIADMLVGHVDTLPRYLRSGTLDVFYLRPQPLLAQLVTSEISVRRITRIAVGAVALGIGLVINDIAWTPLHVLFLALVVLTSTATFAGVFVAAAGVQFFLVDASEMTNAIVYGGRYAASQPASVWSKPLVALFGFAVPIAFTAYLPTVALLGLRGSAWLPGWVGWLAPLAAVWTWAVALLAWRTGIRHYQGGGG</sequence>
<evidence type="ECO:0000313" key="2">
    <source>
        <dbReference type="EMBL" id="PWJ54213.1"/>
    </source>
</evidence>
<dbReference type="Proteomes" id="UP000245469">
    <property type="component" value="Unassembled WGS sequence"/>
</dbReference>
<keyword evidence="1" id="KW-1133">Transmembrane helix</keyword>
<accession>A0A316A9B0</accession>
<dbReference type="EMBL" id="QGDQ01000008">
    <property type="protein sequence ID" value="PWJ54213.1"/>
    <property type="molecule type" value="Genomic_DNA"/>
</dbReference>
<feature type="transmembrane region" description="Helical" evidence="1">
    <location>
        <begin position="152"/>
        <end position="179"/>
    </location>
</feature>
<protein>
    <submittedName>
        <fullName evidence="2">ABC-2 type transport system permease protein</fullName>
    </submittedName>
</protein>
<reference evidence="2 3" key="1">
    <citation type="submission" date="2018-03" db="EMBL/GenBank/DDBJ databases">
        <title>Genomic Encyclopedia of Archaeal and Bacterial Type Strains, Phase II (KMG-II): from individual species to whole genera.</title>
        <authorList>
            <person name="Goeker M."/>
        </authorList>
    </citation>
    <scope>NUCLEOTIDE SEQUENCE [LARGE SCALE GENOMIC DNA]</scope>
    <source>
        <strain evidence="2 3">DSM 44889</strain>
    </source>
</reference>